<evidence type="ECO:0000313" key="1">
    <source>
        <dbReference type="EMBL" id="AKS31649.1"/>
    </source>
</evidence>
<organism evidence="1 2">
    <name type="scientific">Mycolicibacterium goodii</name>
    <name type="common">Mycobacterium goodii</name>
    <dbReference type="NCBI Taxonomy" id="134601"/>
    <lineage>
        <taxon>Bacteria</taxon>
        <taxon>Bacillati</taxon>
        <taxon>Actinomycetota</taxon>
        <taxon>Actinomycetes</taxon>
        <taxon>Mycobacteriales</taxon>
        <taxon>Mycobacteriaceae</taxon>
        <taxon>Mycolicibacterium</taxon>
    </lineage>
</organism>
<dbReference type="STRING" id="134601.AFA91_06885"/>
<gene>
    <name evidence="1" type="ORF">AFA91_06885</name>
</gene>
<sequence>MPEVPTATSRNGGIAVSTTERGLPVALRIDPRELQKSPEALAAELLALCRLSAVRAQVARRRELLSRNVSPAVIRNLNLANEEDLRMAEDAASDGEDVLPSSWLRSV</sequence>
<dbReference type="PATRIC" id="fig|134601.6.peg.1431"/>
<protein>
    <submittedName>
        <fullName evidence="1">Uncharacterized protein</fullName>
    </submittedName>
</protein>
<evidence type="ECO:0000313" key="2">
    <source>
        <dbReference type="Proteomes" id="UP000062255"/>
    </source>
</evidence>
<dbReference type="AlphaFoldDB" id="A0A0K0X2J6"/>
<accession>A0A0K0X2J6</accession>
<dbReference type="EMBL" id="CP012150">
    <property type="protein sequence ID" value="AKS31649.1"/>
    <property type="molecule type" value="Genomic_DNA"/>
</dbReference>
<reference evidence="1 2" key="1">
    <citation type="submission" date="2015-07" db="EMBL/GenBank/DDBJ databases">
        <title>Complete genome sequence of Mycobacterium goodii X7B, a facultative thermophilic biodesulfurizing bacterium.</title>
        <authorList>
            <person name="Yu B."/>
            <person name="Li F."/>
            <person name="Xu P."/>
        </authorList>
    </citation>
    <scope>NUCLEOTIDE SEQUENCE [LARGE SCALE GENOMIC DNA]</scope>
    <source>
        <strain evidence="1 2">X7B</strain>
    </source>
</reference>
<proteinExistence type="predicted"/>
<dbReference type="RefSeq" id="WP_049744062.1">
    <property type="nucleotide sequence ID" value="NZ_CP012150.1"/>
</dbReference>
<dbReference type="OrthoDB" id="4775251at2"/>
<name>A0A0K0X2J6_MYCGD</name>
<dbReference type="Proteomes" id="UP000062255">
    <property type="component" value="Chromosome"/>
</dbReference>
<dbReference type="KEGG" id="mgo:AFA91_06885"/>